<dbReference type="OrthoDB" id="538223at2759"/>
<dbReference type="InterPro" id="IPR007111">
    <property type="entry name" value="NACHT_NTPase"/>
</dbReference>
<evidence type="ECO:0000256" key="1">
    <source>
        <dbReference type="ARBA" id="ARBA00022737"/>
    </source>
</evidence>
<dbReference type="SUPFAM" id="SSF52540">
    <property type="entry name" value="P-loop containing nucleoside triphosphate hydrolases"/>
    <property type="match status" value="1"/>
</dbReference>
<dbReference type="Gene3D" id="3.40.50.300">
    <property type="entry name" value="P-loop containing nucleotide triphosphate hydrolases"/>
    <property type="match status" value="1"/>
</dbReference>
<dbReference type="InterPro" id="IPR056884">
    <property type="entry name" value="NPHP3-like_N"/>
</dbReference>
<dbReference type="InterPro" id="IPR059179">
    <property type="entry name" value="MLKL-like_MCAfunc"/>
</dbReference>
<dbReference type="EMBL" id="KQ086021">
    <property type="protein sequence ID" value="KLO10626.1"/>
    <property type="molecule type" value="Genomic_DNA"/>
</dbReference>
<feature type="domain" description="NACHT" evidence="3">
    <location>
        <begin position="333"/>
        <end position="486"/>
    </location>
</feature>
<reference evidence="4 5" key="1">
    <citation type="submission" date="2015-04" db="EMBL/GenBank/DDBJ databases">
        <title>Complete genome sequence of Schizopora paradoxa KUC8140, a cosmopolitan wood degrader in East Asia.</title>
        <authorList>
            <consortium name="DOE Joint Genome Institute"/>
            <person name="Min B."/>
            <person name="Park H."/>
            <person name="Jang Y."/>
            <person name="Kim J.-J."/>
            <person name="Kim K.H."/>
            <person name="Pangilinan J."/>
            <person name="Lipzen A."/>
            <person name="Riley R."/>
            <person name="Grigoriev I.V."/>
            <person name="Spatafora J.W."/>
            <person name="Choi I.-G."/>
        </authorList>
    </citation>
    <scope>NUCLEOTIDE SEQUENCE [LARGE SCALE GENOMIC DNA]</scope>
    <source>
        <strain evidence="4 5">KUC8140</strain>
    </source>
</reference>
<gene>
    <name evidence="4" type="ORF">SCHPADRAFT_508880</name>
</gene>
<evidence type="ECO:0000259" key="3">
    <source>
        <dbReference type="PROSITE" id="PS50837"/>
    </source>
</evidence>
<feature type="region of interest" description="Disordered" evidence="2">
    <location>
        <begin position="14"/>
        <end position="41"/>
    </location>
</feature>
<evidence type="ECO:0000256" key="2">
    <source>
        <dbReference type="SAM" id="MobiDB-lite"/>
    </source>
</evidence>
<dbReference type="PANTHER" id="PTHR10039">
    <property type="entry name" value="AMELOGENIN"/>
    <property type="match status" value="1"/>
</dbReference>
<dbReference type="Proteomes" id="UP000053477">
    <property type="component" value="Unassembled WGS sequence"/>
</dbReference>
<evidence type="ECO:0000313" key="4">
    <source>
        <dbReference type="EMBL" id="KLO10626.1"/>
    </source>
</evidence>
<keyword evidence="1" id="KW-0677">Repeat</keyword>
<sequence length="796" mass="88350">MPGVSLRDLLCCSAKDGDRDDSKPPQIPPADPKRTLEAEKTSGEVAVNEIAVIRGSKGVAATEGSVKAINDGDAASEVPAAIQGTIDAPADDENGPVQRIKAWFNAKNGRDGVVTALEAARLALESASGVLGALSVPGADFSISVVLSIIDNVQTSIENVKTLNDLRDLLSSLSFVVLVPLSRTDKSSSLSEHLSRFKEQIDEQSKKLAVWGSSSRIVRFLNAKVDEGVLSDFSRGVDNAIKKFQLVLDIETAIAISMQGEILNSIKNRLDVIESKMDSRDTDELLKQLIREDVHTAAADYQRKVECCHDKTCERILDKIKSWATDVEAKEGQVFWLSGLAGMGKSTIAKTIAEWARDEGILGSKYFFSRENEKLGEASFIFPNIAYDIAEFDPSVKEIIAGILKKDRRIVYTSETIAKQFQSLVAQPLAEISSRTLASPRKLMLLIVDSLDECSNRLAVKEIVRHLLNFLDGSNPHIRVLLTSRPELYIRDAFGNRVERGFINYNVEDFADPRDIENYLYDGLSEAYDDLEWRERHDFKSLVEYSGKLFIYASTALRYICNESSFSDPEKRMADLLGLSILEQAIGVGTKADSPEMLRLRKILGAIIQLSDPLPINALAEVLEIDESRLRKNLEGLSSVIVVPASDKPSTPVGFFHPSFPDFLKDQQRCTDRFLVDVSGVETFLARRCLEIMVVGLPGNSTVRSPLLNLRYACTNWAGHLTKACHEDAQVKYYFERFIRDCLRDWTKVMKTLLPGRIMHPLILSLETAREWAVRDHRCGTKLSSNGNDSGAVRMQ</sequence>
<dbReference type="STRING" id="27342.A0A0H2S0S6"/>
<name>A0A0H2S0S6_9AGAM</name>
<feature type="compositionally biased region" description="Basic and acidic residues" evidence="2">
    <location>
        <begin position="31"/>
        <end position="41"/>
    </location>
</feature>
<evidence type="ECO:0000313" key="5">
    <source>
        <dbReference type="Proteomes" id="UP000053477"/>
    </source>
</evidence>
<protein>
    <recommendedName>
        <fullName evidence="3">NACHT domain-containing protein</fullName>
    </recommendedName>
</protein>
<dbReference type="Pfam" id="PF24883">
    <property type="entry name" value="NPHP3_N"/>
    <property type="match status" value="1"/>
</dbReference>
<organism evidence="4 5">
    <name type="scientific">Schizopora paradoxa</name>
    <dbReference type="NCBI Taxonomy" id="27342"/>
    <lineage>
        <taxon>Eukaryota</taxon>
        <taxon>Fungi</taxon>
        <taxon>Dikarya</taxon>
        <taxon>Basidiomycota</taxon>
        <taxon>Agaricomycotina</taxon>
        <taxon>Agaricomycetes</taxon>
        <taxon>Hymenochaetales</taxon>
        <taxon>Schizoporaceae</taxon>
        <taxon>Schizopora</taxon>
    </lineage>
</organism>
<dbReference type="PROSITE" id="PS50837">
    <property type="entry name" value="NACHT"/>
    <property type="match status" value="1"/>
</dbReference>
<dbReference type="InterPro" id="IPR027417">
    <property type="entry name" value="P-loop_NTPase"/>
</dbReference>
<dbReference type="PANTHER" id="PTHR10039:SF16">
    <property type="entry name" value="GPI INOSITOL-DEACYLASE"/>
    <property type="match status" value="1"/>
</dbReference>
<proteinExistence type="predicted"/>
<dbReference type="InParanoid" id="A0A0H2S0S6"/>
<dbReference type="AlphaFoldDB" id="A0A0H2S0S6"/>
<accession>A0A0H2S0S6</accession>
<dbReference type="CDD" id="cd21037">
    <property type="entry name" value="MLKL_NTD"/>
    <property type="match status" value="1"/>
</dbReference>
<keyword evidence="5" id="KW-1185">Reference proteome</keyword>